<dbReference type="InterPro" id="IPR011379">
    <property type="entry name" value="MazG-related_GP37"/>
</dbReference>
<dbReference type="RefSeq" id="WP_381479440.1">
    <property type="nucleotide sequence ID" value="NZ_JBHTLT010000001.1"/>
</dbReference>
<evidence type="ECO:0000259" key="1">
    <source>
        <dbReference type="Pfam" id="PF03819"/>
    </source>
</evidence>
<dbReference type="CDD" id="cd11541">
    <property type="entry name" value="NTP-PPase_u4"/>
    <property type="match status" value="1"/>
</dbReference>
<protein>
    <submittedName>
        <fullName evidence="2">Nucleoside triphosphate pyrophosphohydrolase family protein</fullName>
    </submittedName>
</protein>
<evidence type="ECO:0000313" key="3">
    <source>
        <dbReference type="Proteomes" id="UP001597231"/>
    </source>
</evidence>
<evidence type="ECO:0000313" key="2">
    <source>
        <dbReference type="EMBL" id="MFD1203571.1"/>
    </source>
</evidence>
<comment type="caution">
    <text evidence="2">The sequence shown here is derived from an EMBL/GenBank/DDBJ whole genome shotgun (WGS) entry which is preliminary data.</text>
</comment>
<dbReference type="Pfam" id="PF03819">
    <property type="entry name" value="MazG"/>
    <property type="match status" value="1"/>
</dbReference>
<accession>A0ABW3TS54</accession>
<dbReference type="SUPFAM" id="SSF101386">
    <property type="entry name" value="all-alpha NTP pyrophosphatases"/>
    <property type="match status" value="1"/>
</dbReference>
<name>A0ABW3TS54_9BACL</name>
<sequence length="369" mass="42176">MTFWPEQKRAQMKELKQARFNILQYINYLDRFRCDVCSGRVQEGVYADKTKCDCEAARRIRELGQVLIGNKQKIIEKFRELRKMTVLETLTEENLTRETYLDMKALGLTDRQIKEQLGWHGVKFNQWKHKEGLIGQRLAPAPEPEETKKETYTDTVLNEETVNAAEVVPAAPPEPVEGVHHFKAGTAEPVSTIKAAILDDIGRRIDQQTEKGVNKYSHTLDDCPPNKYDWQTMIIEELVDALQYQQKEIRRLKDVKEMSLLEYQELSKRTMPGPATSPEEFKLNVSNYAMGLAGEAGEVVDLLKKHLHHGHEIDKAALIGEIGDVLHYASGLCSMLGIDFEEVGRSNIKKLEKRYPNGFCEADSINRSE</sequence>
<reference evidence="3" key="1">
    <citation type="journal article" date="2019" name="Int. J. Syst. Evol. Microbiol.">
        <title>The Global Catalogue of Microorganisms (GCM) 10K type strain sequencing project: providing services to taxonomists for standard genome sequencing and annotation.</title>
        <authorList>
            <consortium name="The Broad Institute Genomics Platform"/>
            <consortium name="The Broad Institute Genome Sequencing Center for Infectious Disease"/>
            <person name="Wu L."/>
            <person name="Ma J."/>
        </authorList>
    </citation>
    <scope>NUCLEOTIDE SEQUENCE [LARGE SCALE GENOMIC DNA]</scope>
    <source>
        <strain evidence="3">CCUG 53915</strain>
    </source>
</reference>
<feature type="domain" description="NTP pyrophosphohydrolase MazG-like" evidence="1">
    <location>
        <begin position="288"/>
        <end position="359"/>
    </location>
</feature>
<keyword evidence="3" id="KW-1185">Reference proteome</keyword>
<gene>
    <name evidence="2" type="ORF">ACFQ38_00270</name>
</gene>
<dbReference type="Proteomes" id="UP001597231">
    <property type="component" value="Unassembled WGS sequence"/>
</dbReference>
<dbReference type="InterPro" id="IPR004518">
    <property type="entry name" value="MazG-like_dom"/>
</dbReference>
<dbReference type="EMBL" id="JBHTLT010000001">
    <property type="protein sequence ID" value="MFD1203571.1"/>
    <property type="molecule type" value="Genomic_DNA"/>
</dbReference>
<organism evidence="2 3">
    <name type="scientific">Sporosarcina contaminans</name>
    <dbReference type="NCBI Taxonomy" id="633403"/>
    <lineage>
        <taxon>Bacteria</taxon>
        <taxon>Bacillati</taxon>
        <taxon>Bacillota</taxon>
        <taxon>Bacilli</taxon>
        <taxon>Bacillales</taxon>
        <taxon>Caryophanaceae</taxon>
        <taxon>Sporosarcina</taxon>
    </lineage>
</organism>
<proteinExistence type="predicted"/>
<dbReference type="Gene3D" id="1.10.287.1080">
    <property type="entry name" value="MazG-like"/>
    <property type="match status" value="1"/>
</dbReference>